<gene>
    <name evidence="1" type="ORF">BN1049_02374</name>
</gene>
<dbReference type="PIRSF" id="PIRSF037225">
    <property type="entry name" value="UCP037225"/>
    <property type="match status" value="1"/>
</dbReference>
<proteinExistence type="predicted"/>
<dbReference type="EMBL" id="LK391969">
    <property type="protein sequence ID" value="CEF27423.1"/>
    <property type="molecule type" value="Genomic_DNA"/>
</dbReference>
<dbReference type="Pfam" id="PF14255">
    <property type="entry name" value="Zn_ribbon_21"/>
    <property type="match status" value="1"/>
</dbReference>
<dbReference type="EMBL" id="LM997413">
    <property type="protein sequence ID" value="CEA05970.1"/>
    <property type="molecule type" value="Genomic_DNA"/>
</dbReference>
<accession>A0A078MI39</accession>
<dbReference type="InterPro" id="IPR017143">
    <property type="entry name" value="UCP037225"/>
</dbReference>
<evidence type="ECO:0008006" key="2">
    <source>
        <dbReference type="Google" id="ProtNLM"/>
    </source>
</evidence>
<dbReference type="OrthoDB" id="9814566at2"/>
<reference evidence="1" key="1">
    <citation type="submission" date="2014-07" db="EMBL/GenBank/DDBJ databases">
        <authorList>
            <person name="Urmite Genomes Urmite Genomes"/>
        </authorList>
    </citation>
    <scope>NUCLEOTIDE SEQUENCE</scope>
    <source>
        <strain evidence="1">12M76_air</strain>
    </source>
</reference>
<dbReference type="AlphaFoldDB" id="A0A078MI39"/>
<organism evidence="1">
    <name type="scientific">Pseudomonas saudimassiliensis</name>
    <dbReference type="NCBI Taxonomy" id="1461581"/>
    <lineage>
        <taxon>Bacteria</taxon>
        <taxon>Pseudomonadati</taxon>
        <taxon>Pseudomonadota</taxon>
        <taxon>Gammaproteobacteria</taxon>
        <taxon>Pseudomonadales</taxon>
        <taxon>Pseudomonadaceae</taxon>
        <taxon>Pseudomonas</taxon>
    </lineage>
</organism>
<protein>
    <recommendedName>
        <fullName evidence="2">CPXCG motif-containing cysteine-rich protein</fullName>
    </recommendedName>
</protein>
<evidence type="ECO:0000313" key="1">
    <source>
        <dbReference type="EMBL" id="CEA05970.1"/>
    </source>
</evidence>
<dbReference type="InterPro" id="IPR025990">
    <property type="entry name" value="zinc_ribbon_bacterial"/>
</dbReference>
<dbReference type="PATRIC" id="fig|1461581.3.peg.2338"/>
<dbReference type="RefSeq" id="WP_044500155.1">
    <property type="nucleotide sequence ID" value="NZ_LK391969.1"/>
</dbReference>
<name>A0A078MI39_9PSED</name>
<sequence length="66" mass="7472">MPLLDECARHCPHCGEPIRLLVDLSGGSQSYVEDCSVCCQPILVNLWVDNDLEGYQLDLRREEDPL</sequence>